<keyword evidence="3" id="KW-1185">Reference proteome</keyword>
<proteinExistence type="predicted"/>
<protein>
    <recommendedName>
        <fullName evidence="4">Secreted protein</fullName>
    </recommendedName>
</protein>
<organism evidence="2 3">
    <name type="scientific">Amblyomma americanum</name>
    <name type="common">Lone star tick</name>
    <dbReference type="NCBI Taxonomy" id="6943"/>
    <lineage>
        <taxon>Eukaryota</taxon>
        <taxon>Metazoa</taxon>
        <taxon>Ecdysozoa</taxon>
        <taxon>Arthropoda</taxon>
        <taxon>Chelicerata</taxon>
        <taxon>Arachnida</taxon>
        <taxon>Acari</taxon>
        <taxon>Parasitiformes</taxon>
        <taxon>Ixodida</taxon>
        <taxon>Ixodoidea</taxon>
        <taxon>Ixodidae</taxon>
        <taxon>Amblyomminae</taxon>
        <taxon>Amblyomma</taxon>
    </lineage>
</organism>
<evidence type="ECO:0000256" key="1">
    <source>
        <dbReference type="SAM" id="SignalP"/>
    </source>
</evidence>
<dbReference type="AlphaFoldDB" id="A0AAQ4DGI6"/>
<reference evidence="2 3" key="1">
    <citation type="journal article" date="2023" name="Arcadia Sci">
        <title>De novo assembly of a long-read Amblyomma americanum tick genome.</title>
        <authorList>
            <person name="Chou S."/>
            <person name="Poskanzer K.E."/>
            <person name="Rollins M."/>
            <person name="Thuy-Boun P.S."/>
        </authorList>
    </citation>
    <scope>NUCLEOTIDE SEQUENCE [LARGE SCALE GENOMIC DNA]</scope>
    <source>
        <strain evidence="2">F_SG_1</strain>
        <tissue evidence="2">Salivary glands</tissue>
    </source>
</reference>
<accession>A0AAQ4DGI6</accession>
<sequence>MRTLLVVLGALLVLDVALARRYTPKVCEPYWGAAEALSGCRRYEKCVSAEAIFGETASESVSQEEDALKANGSVASEEAIAARFSVLGQ</sequence>
<feature type="signal peptide" evidence="1">
    <location>
        <begin position="1"/>
        <end position="19"/>
    </location>
</feature>
<dbReference type="EMBL" id="JARKHS020030964">
    <property type="protein sequence ID" value="KAK8761576.1"/>
    <property type="molecule type" value="Genomic_DNA"/>
</dbReference>
<gene>
    <name evidence="2" type="ORF">V5799_027156</name>
</gene>
<comment type="caution">
    <text evidence="2">The sequence shown here is derived from an EMBL/GenBank/DDBJ whole genome shotgun (WGS) entry which is preliminary data.</text>
</comment>
<dbReference type="Proteomes" id="UP001321473">
    <property type="component" value="Unassembled WGS sequence"/>
</dbReference>
<name>A0AAQ4DGI6_AMBAM</name>
<evidence type="ECO:0000313" key="2">
    <source>
        <dbReference type="EMBL" id="KAK8761576.1"/>
    </source>
</evidence>
<evidence type="ECO:0008006" key="4">
    <source>
        <dbReference type="Google" id="ProtNLM"/>
    </source>
</evidence>
<keyword evidence="1" id="KW-0732">Signal</keyword>
<feature type="chain" id="PRO_5042864436" description="Secreted protein" evidence="1">
    <location>
        <begin position="20"/>
        <end position="89"/>
    </location>
</feature>
<evidence type="ECO:0000313" key="3">
    <source>
        <dbReference type="Proteomes" id="UP001321473"/>
    </source>
</evidence>